<name>A0A0J6F1F3_9BORD</name>
<evidence type="ECO:0000313" key="10">
    <source>
        <dbReference type="Proteomes" id="UP000092950"/>
    </source>
</evidence>
<dbReference type="EMBL" id="CP016440">
    <property type="protein sequence ID" value="ANY18011.1"/>
    <property type="molecule type" value="Genomic_DNA"/>
</dbReference>
<evidence type="ECO:0000313" key="9">
    <source>
        <dbReference type="Proteomes" id="UP000053096"/>
    </source>
</evidence>
<evidence type="ECO:0000313" key="7">
    <source>
        <dbReference type="EMBL" id="ANY18011.1"/>
    </source>
</evidence>
<dbReference type="KEGG" id="bpdz:BBN53_20250"/>
<dbReference type="InterPro" id="IPR027417">
    <property type="entry name" value="P-loop_NTPase"/>
</dbReference>
<keyword evidence="3" id="KW-0472">Membrane</keyword>
<keyword evidence="2" id="KW-0813">Transport</keyword>
<dbReference type="CDD" id="cd03220">
    <property type="entry name" value="ABC_KpsT_Wzt"/>
    <property type="match status" value="1"/>
</dbReference>
<keyword evidence="4" id="KW-0547">Nucleotide-binding</keyword>
<gene>
    <name evidence="8" type="primary">tagH_2</name>
    <name evidence="7" type="ORF">BBN53_20250</name>
    <name evidence="8" type="ORF">ERS370011_02357</name>
</gene>
<dbReference type="SMART" id="SM00382">
    <property type="entry name" value="AAA"/>
    <property type="match status" value="1"/>
</dbReference>
<dbReference type="Gene3D" id="3.40.50.300">
    <property type="entry name" value="P-loop containing nucleotide triphosphate hydrolases"/>
    <property type="match status" value="1"/>
</dbReference>
<keyword evidence="3" id="KW-1003">Cell membrane</keyword>
<dbReference type="InterPro" id="IPR050683">
    <property type="entry name" value="Bact_Polysacc_Export_ATP-bd"/>
</dbReference>
<dbReference type="InterPro" id="IPR015860">
    <property type="entry name" value="ABC_transpr_TagH-like"/>
</dbReference>
<dbReference type="RefSeq" id="WP_043207251.1">
    <property type="nucleotide sequence ID" value="NZ_CAJGUP010000229.1"/>
</dbReference>
<evidence type="ECO:0000313" key="8">
    <source>
        <dbReference type="EMBL" id="CUI81076.1"/>
    </source>
</evidence>
<dbReference type="GO" id="GO:0140359">
    <property type="term" value="F:ABC-type transporter activity"/>
    <property type="evidence" value="ECO:0007669"/>
    <property type="project" value="InterPro"/>
</dbReference>
<keyword evidence="5 8" id="KW-0067">ATP-binding</keyword>
<dbReference type="GO" id="GO:0005524">
    <property type="term" value="F:ATP binding"/>
    <property type="evidence" value="ECO:0007669"/>
    <property type="project" value="UniProtKB-KW"/>
</dbReference>
<evidence type="ECO:0000256" key="5">
    <source>
        <dbReference type="ARBA" id="ARBA00022840"/>
    </source>
</evidence>
<protein>
    <submittedName>
        <fullName evidence="7">Sugar ABC transporter ATP-binding protein</fullName>
    </submittedName>
    <submittedName>
        <fullName evidence="8">Teichoic acids export ATP-binding protein TagH</fullName>
        <ecNumber evidence="8">3.6.3.40</ecNumber>
    </submittedName>
</protein>
<sequence>MADLACRPLALVCEGVEKVFPIDGQSNVWRMLLGLPLRGKTFHALKGVSLSVPRGKIVGILGHNGAGKSTLLRILGGVYNATRGSLHVDGLACGLFELGGMGNRHLTGREYALRYLSIMGVPRKRQQPYLDDILDFSELEGSFDQRILTYSAGMAARLYFATATALQHEIYLIDELLSVGDEHFQAKCWSRMRKLLLNGASGILVTHDWVSVLRLCEQSHILKRGQLVASGPSDKVVVQYLDIDVPQAGQARFVEDHPTLYQAVSGEDAEFVFEIESSIDEPVAFSFSVETLRVGTGWEILLIESNMLVATHAGRHQVRVKIDGLPLVTGQYSLNVALSRHRASLDEPAQVHDSRSWTTGNGWDLTVSGPAADAAVLLPVEIKVAQ</sequence>
<dbReference type="PROSITE" id="PS50893">
    <property type="entry name" value="ABC_TRANSPORTER_2"/>
    <property type="match status" value="1"/>
</dbReference>
<feature type="domain" description="ABC transporter" evidence="6">
    <location>
        <begin position="23"/>
        <end position="249"/>
    </location>
</feature>
<dbReference type="EMBL" id="CYTV01000005">
    <property type="protein sequence ID" value="CUI81076.1"/>
    <property type="molecule type" value="Genomic_DNA"/>
</dbReference>
<dbReference type="Proteomes" id="UP000092950">
    <property type="component" value="Chromosome"/>
</dbReference>
<keyword evidence="10" id="KW-1185">Reference proteome</keyword>
<dbReference type="GO" id="GO:0016887">
    <property type="term" value="F:ATP hydrolysis activity"/>
    <property type="evidence" value="ECO:0007669"/>
    <property type="project" value="InterPro"/>
</dbReference>
<dbReference type="InterPro" id="IPR003439">
    <property type="entry name" value="ABC_transporter-like_ATP-bd"/>
</dbReference>
<dbReference type="Pfam" id="PF00005">
    <property type="entry name" value="ABC_tran"/>
    <property type="match status" value="1"/>
</dbReference>
<accession>A0A0J6F1F3</accession>
<evidence type="ECO:0000256" key="1">
    <source>
        <dbReference type="ARBA" id="ARBA00005417"/>
    </source>
</evidence>
<dbReference type="EC" id="3.6.3.40" evidence="8"/>
<proteinExistence type="inferred from homology"/>
<dbReference type="SUPFAM" id="SSF52540">
    <property type="entry name" value="P-loop containing nucleoside triphosphate hydrolases"/>
    <property type="match status" value="1"/>
</dbReference>
<evidence type="ECO:0000256" key="3">
    <source>
        <dbReference type="ARBA" id="ARBA00022475"/>
    </source>
</evidence>
<reference evidence="7 10" key="2">
    <citation type="submission" date="2016-07" db="EMBL/GenBank/DDBJ databases">
        <title>Complete genome sequences of Bordetella pseudohinzii.</title>
        <authorList>
            <person name="Spilker T."/>
            <person name="Darrah R."/>
            <person name="LiPuma J.J."/>
        </authorList>
    </citation>
    <scope>NUCLEOTIDE SEQUENCE [LARGE SCALE GENOMIC DNA]</scope>
    <source>
        <strain evidence="7 10">HI4681</strain>
    </source>
</reference>
<comment type="similarity">
    <text evidence="1">Belongs to the ABC transporter superfamily.</text>
</comment>
<organism evidence="8 9">
    <name type="scientific">Bordetella pseudohinzii</name>
    <dbReference type="NCBI Taxonomy" id="1331258"/>
    <lineage>
        <taxon>Bacteria</taxon>
        <taxon>Pseudomonadati</taxon>
        <taxon>Pseudomonadota</taxon>
        <taxon>Betaproteobacteria</taxon>
        <taxon>Burkholderiales</taxon>
        <taxon>Alcaligenaceae</taxon>
        <taxon>Bordetella</taxon>
    </lineage>
</organism>
<dbReference type="Proteomes" id="UP000053096">
    <property type="component" value="Unassembled WGS sequence"/>
</dbReference>
<dbReference type="InterPro" id="IPR003593">
    <property type="entry name" value="AAA+_ATPase"/>
</dbReference>
<evidence type="ECO:0000256" key="4">
    <source>
        <dbReference type="ARBA" id="ARBA00022741"/>
    </source>
</evidence>
<dbReference type="OrthoDB" id="9778870at2"/>
<evidence type="ECO:0000256" key="2">
    <source>
        <dbReference type="ARBA" id="ARBA00022448"/>
    </source>
</evidence>
<dbReference type="PANTHER" id="PTHR46743:SF2">
    <property type="entry name" value="TEICHOIC ACIDS EXPORT ATP-BINDING PROTEIN TAGH"/>
    <property type="match status" value="1"/>
</dbReference>
<keyword evidence="8" id="KW-0378">Hydrolase</keyword>
<dbReference type="GO" id="GO:0016020">
    <property type="term" value="C:membrane"/>
    <property type="evidence" value="ECO:0007669"/>
    <property type="project" value="InterPro"/>
</dbReference>
<dbReference type="PANTHER" id="PTHR46743">
    <property type="entry name" value="TEICHOIC ACIDS EXPORT ATP-BINDING PROTEIN TAGH"/>
    <property type="match status" value="1"/>
</dbReference>
<dbReference type="AlphaFoldDB" id="A0A0J6F1F3"/>
<accession>A0A0M7FHU1</accession>
<evidence type="ECO:0000259" key="6">
    <source>
        <dbReference type="PROSITE" id="PS50893"/>
    </source>
</evidence>
<reference evidence="8 9" key="1">
    <citation type="submission" date="2015-09" db="EMBL/GenBank/DDBJ databases">
        <authorList>
            <person name="Jackson K.R."/>
            <person name="Lunt B.L."/>
            <person name="Fisher J.N.B."/>
            <person name="Gardner A.V."/>
            <person name="Bailey M.E."/>
            <person name="Deus L.M."/>
            <person name="Earl A.S."/>
            <person name="Gibby P.D."/>
            <person name="Hartmann K.A."/>
            <person name="Liu J.E."/>
            <person name="Manci A.M."/>
            <person name="Nielsen D.A."/>
            <person name="Solomon M.B."/>
            <person name="Breakwell D.P."/>
            <person name="Burnett S.H."/>
            <person name="Grose J.H."/>
        </authorList>
    </citation>
    <scope>NUCLEOTIDE SEQUENCE [LARGE SCALE GENOMIC DNA]</scope>
    <source>
        <strain evidence="8 9">2789STDY5608636</strain>
    </source>
</reference>